<organism evidence="2 3">
    <name type="scientific">Lodderomyces elongisporus (strain ATCC 11503 / CBS 2605 / JCM 1781 / NBRC 1676 / NRRL YB-4239)</name>
    <name type="common">Yeast</name>
    <name type="synonym">Saccharomyces elongisporus</name>
    <dbReference type="NCBI Taxonomy" id="379508"/>
    <lineage>
        <taxon>Eukaryota</taxon>
        <taxon>Fungi</taxon>
        <taxon>Dikarya</taxon>
        <taxon>Ascomycota</taxon>
        <taxon>Saccharomycotina</taxon>
        <taxon>Pichiomycetes</taxon>
        <taxon>Debaryomycetaceae</taxon>
        <taxon>Candida/Lodderomyces clade</taxon>
        <taxon>Lodderomyces</taxon>
    </lineage>
</organism>
<dbReference type="InterPro" id="IPR018810">
    <property type="entry name" value="UPF0662"/>
</dbReference>
<proteinExistence type="predicted"/>
<dbReference type="GO" id="GO:0005737">
    <property type="term" value="C:cytoplasm"/>
    <property type="evidence" value="ECO:0007669"/>
    <property type="project" value="TreeGrafter"/>
</dbReference>
<feature type="region of interest" description="Disordered" evidence="1">
    <location>
        <begin position="645"/>
        <end position="669"/>
    </location>
</feature>
<dbReference type="OrthoDB" id="2011986at2759"/>
<dbReference type="HOGENOM" id="CLU_026648_1_0_1"/>
<dbReference type="EMBL" id="CH981524">
    <property type="protein sequence ID" value="EDK42236.1"/>
    <property type="molecule type" value="Genomic_DNA"/>
</dbReference>
<dbReference type="eggNOG" id="ENOG502QPV0">
    <property type="taxonomic scope" value="Eukaryota"/>
</dbReference>
<evidence type="ECO:0000313" key="3">
    <source>
        <dbReference type="Proteomes" id="UP000001996"/>
    </source>
</evidence>
<dbReference type="AlphaFoldDB" id="A5DSS8"/>
<dbReference type="PANTHER" id="PTHR28086:SF1">
    <property type="entry name" value="CU(2+) SUPPRESSING AND BLEOMYCIN SENSITIVE PROTEIN 1"/>
    <property type="match status" value="1"/>
</dbReference>
<keyword evidence="3" id="KW-1185">Reference proteome</keyword>
<dbReference type="FunCoup" id="A5DSS8">
    <property type="interactions" value="43"/>
</dbReference>
<accession>A5DSS8</accession>
<dbReference type="PANTHER" id="PTHR28086">
    <property type="entry name" value="UPF0662 PROTEIN YPL260W"/>
    <property type="match status" value="1"/>
</dbReference>
<name>A5DSS8_LODEL</name>
<gene>
    <name evidence="2" type="ORF">LELG_00414</name>
</gene>
<feature type="compositionally biased region" description="Low complexity" evidence="1">
    <location>
        <begin position="47"/>
        <end position="60"/>
    </location>
</feature>
<sequence length="669" mass="75751">MTNSGLVTPHSRPGTPSDLLSPSSNPQRLQSNSSTLMNSSNPASYTSALQNAPSASSSNNATSAFASLSKHSSHANSSVSLGGTFHKQSSSSSSVPSFEREIYDQLFSMYKTLLSLKNNRAKYISSKQIYEIYDQFLNTINELKLTRKDEELKGITLQIPNGNDLIIDDNFQLLSLCFVTCGLIKFAPATYSSLSTVMKLLTHLKECKVYTMDDLKPVGTRLEEIRDIIVTSQDKFEDEDEEMKDGRALLSHQIEETLLRNKLNRCEGLYTELVDNFKNVPLDLEPTYHELINIRQQILDLLTDYQDIGSSERQQELNDKISGLKQDLKQVENLRDEGDGKFHSSEVLDEKQLDSIQPVINGLIDDCKNLLADLQMHDEELSLANLSIEDDGEGKEGSLIELKQQYDLIYKQLQELKLTLENLLITRRWTLRETDLYNYQKSLKSIDEQRMKLVQQTPKGKLRKYQLLVLYLLRRCYSVIYKLLESSEPVSESLTPIHNQLSTVKRCLLELKRVDGVNNLRELYPFQFKLASIDNLRKDGKFIVDTTVPEGQGALCALLSECFDILQEMKIEAEEKEIEEVGDDAIDYDDDDAVFGERMANGGGFTNSVEGGVDGSASILNGPDDVEVKRNRFKEFNEADYDLDSISNYDEDSDAYDISDSEYEGNDYY</sequence>
<dbReference type="VEuPathDB" id="FungiDB:LELG_00414"/>
<protein>
    <submittedName>
        <fullName evidence="2">Uncharacterized protein</fullName>
    </submittedName>
</protein>
<reference evidence="2 3" key="1">
    <citation type="journal article" date="2009" name="Nature">
        <title>Evolution of pathogenicity and sexual reproduction in eight Candida genomes.</title>
        <authorList>
            <person name="Butler G."/>
            <person name="Rasmussen M.D."/>
            <person name="Lin M.F."/>
            <person name="Santos M.A."/>
            <person name="Sakthikumar S."/>
            <person name="Munro C.A."/>
            <person name="Rheinbay E."/>
            <person name="Grabherr M."/>
            <person name="Forche A."/>
            <person name="Reedy J.L."/>
            <person name="Agrafioti I."/>
            <person name="Arnaud M.B."/>
            <person name="Bates S."/>
            <person name="Brown A.J."/>
            <person name="Brunke S."/>
            <person name="Costanzo M.C."/>
            <person name="Fitzpatrick D.A."/>
            <person name="de Groot P.W."/>
            <person name="Harris D."/>
            <person name="Hoyer L.L."/>
            <person name="Hube B."/>
            <person name="Klis F.M."/>
            <person name="Kodira C."/>
            <person name="Lennard N."/>
            <person name="Logue M.E."/>
            <person name="Martin R."/>
            <person name="Neiman A.M."/>
            <person name="Nikolaou E."/>
            <person name="Quail M.A."/>
            <person name="Quinn J."/>
            <person name="Santos M.C."/>
            <person name="Schmitzberger F.F."/>
            <person name="Sherlock G."/>
            <person name="Shah P."/>
            <person name="Silverstein K.A."/>
            <person name="Skrzypek M.S."/>
            <person name="Soll D."/>
            <person name="Staggs R."/>
            <person name="Stansfield I."/>
            <person name="Stumpf M.P."/>
            <person name="Sudbery P.E."/>
            <person name="Srikantha T."/>
            <person name="Zeng Q."/>
            <person name="Berman J."/>
            <person name="Berriman M."/>
            <person name="Heitman J."/>
            <person name="Gow N.A."/>
            <person name="Lorenz M.C."/>
            <person name="Birren B.W."/>
            <person name="Kellis M."/>
            <person name="Cuomo C.A."/>
        </authorList>
    </citation>
    <scope>NUCLEOTIDE SEQUENCE [LARGE SCALE GENOMIC DNA]</scope>
    <source>
        <strain evidence="3">ATCC 11503 / BCRC 21390 / CBS 2605 / JCM 1781 / NBRC 1676 / NRRL YB-4239</strain>
    </source>
</reference>
<dbReference type="Pfam" id="PF10303">
    <property type="entry name" value="DUF2408"/>
    <property type="match status" value="2"/>
</dbReference>
<dbReference type="GO" id="GO:0005634">
    <property type="term" value="C:nucleus"/>
    <property type="evidence" value="ECO:0007669"/>
    <property type="project" value="TreeGrafter"/>
</dbReference>
<dbReference type="Proteomes" id="UP000001996">
    <property type="component" value="Unassembled WGS sequence"/>
</dbReference>
<evidence type="ECO:0000313" key="2">
    <source>
        <dbReference type="EMBL" id="EDK42236.1"/>
    </source>
</evidence>
<dbReference type="GeneID" id="5234943"/>
<evidence type="ECO:0000256" key="1">
    <source>
        <dbReference type="SAM" id="MobiDB-lite"/>
    </source>
</evidence>
<dbReference type="InParanoid" id="A5DSS8"/>
<dbReference type="KEGG" id="lel:PVL30_000405"/>
<feature type="region of interest" description="Disordered" evidence="1">
    <location>
        <begin position="1"/>
        <end position="60"/>
    </location>
</feature>
<dbReference type="STRING" id="379508.A5DSS8"/>
<feature type="compositionally biased region" description="Polar residues" evidence="1">
    <location>
        <begin position="18"/>
        <end position="46"/>
    </location>
</feature>